<gene>
    <name evidence="1" type="ORF">E5336_00120</name>
</gene>
<name>A0AC61RAX9_9FIRM</name>
<protein>
    <submittedName>
        <fullName evidence="1">Uncharacterized protein</fullName>
    </submittedName>
</protein>
<dbReference type="Proteomes" id="UP000308836">
    <property type="component" value="Unassembled WGS sequence"/>
</dbReference>
<reference evidence="1" key="1">
    <citation type="submission" date="2019-04" db="EMBL/GenBank/DDBJ databases">
        <title>Microbes associate with the intestines of laboratory mice.</title>
        <authorList>
            <person name="Navarre W."/>
            <person name="Wong E."/>
            <person name="Huang K."/>
            <person name="Tropini C."/>
            <person name="Ng K."/>
            <person name="Yu B."/>
        </authorList>
    </citation>
    <scope>NUCLEOTIDE SEQUENCE</scope>
    <source>
        <strain evidence="1">NM09_H32</strain>
    </source>
</reference>
<proteinExistence type="predicted"/>
<accession>A0AC61RAX9</accession>
<comment type="caution">
    <text evidence="1">The sequence shown here is derived from an EMBL/GenBank/DDBJ whole genome shotgun (WGS) entry which is preliminary data.</text>
</comment>
<sequence length="221" mass="24198">MRKGMIATVLCLALSGCVAKPDSISLSAEKEKIQVKEPLEIVVSSSRSLSADAFEPIEDAQIVEQNGRFYFEAFENGVYSIVARQNQIVSNALIVDVGYHDPKPEEYELEPVPDEERPKTLDAGWVLADPAAYVDRQITVLASLPQVVMRDENGQPYAVALPADGNEEHGLLRLSGEPLSFGGCLAELDGVLEQREDGTYELYVVEARMVLDGAARNTTEQ</sequence>
<organism evidence="1 2">
    <name type="scientific">Dubosiella muris</name>
    <dbReference type="NCBI Taxonomy" id="3038133"/>
    <lineage>
        <taxon>Bacteria</taxon>
        <taxon>Bacillati</taxon>
        <taxon>Bacillota</taxon>
        <taxon>Erysipelotrichia</taxon>
        <taxon>Erysipelotrichales</taxon>
        <taxon>Erysipelotrichaceae</taxon>
        <taxon>Dubosiella</taxon>
    </lineage>
</organism>
<dbReference type="EMBL" id="SRYG01000001">
    <property type="protein sequence ID" value="TGY67222.1"/>
    <property type="molecule type" value="Genomic_DNA"/>
</dbReference>
<evidence type="ECO:0000313" key="2">
    <source>
        <dbReference type="Proteomes" id="UP000308836"/>
    </source>
</evidence>
<evidence type="ECO:0000313" key="1">
    <source>
        <dbReference type="EMBL" id="TGY67222.1"/>
    </source>
</evidence>
<keyword evidence="2" id="KW-1185">Reference proteome</keyword>